<dbReference type="AlphaFoldDB" id="A0AA43RJ97"/>
<reference evidence="7" key="1">
    <citation type="submission" date="2023-07" db="EMBL/GenBank/DDBJ databases">
        <title>Between Cages and Wild: Unraveling the Impact of Captivity on Animal Microbiomes and Antimicrobial Resistance.</title>
        <authorList>
            <person name="Schmartz G.P."/>
            <person name="Rehner J."/>
            <person name="Schuff M.J."/>
            <person name="Becker S.L."/>
            <person name="Kravczyk M."/>
            <person name="Gurevich A."/>
            <person name="Francke R."/>
            <person name="Mueller R."/>
            <person name="Keller V."/>
            <person name="Keller A."/>
        </authorList>
    </citation>
    <scope>NUCLEOTIDE SEQUENCE</scope>
    <source>
        <strain evidence="7">S12M_St_49</strain>
    </source>
</reference>
<keyword evidence="4 6" id="KW-0808">Transferase</keyword>
<dbReference type="EMBL" id="JAUMVS010000055">
    <property type="protein sequence ID" value="MDO4841851.1"/>
    <property type="molecule type" value="Genomic_DNA"/>
</dbReference>
<dbReference type="Pfam" id="PF02527">
    <property type="entry name" value="GidB"/>
    <property type="match status" value="1"/>
</dbReference>
<dbReference type="InterPro" id="IPR003682">
    <property type="entry name" value="rRNA_ssu_MeTfrase_G"/>
</dbReference>
<dbReference type="Proteomes" id="UP001168575">
    <property type="component" value="Unassembled WGS sequence"/>
</dbReference>
<evidence type="ECO:0000256" key="1">
    <source>
        <dbReference type="ARBA" id="ARBA00022490"/>
    </source>
</evidence>
<gene>
    <name evidence="6" type="primary">rsmG</name>
    <name evidence="7" type="ORF">Q3982_04155</name>
</gene>
<comment type="caution">
    <text evidence="7">The sequence shown here is derived from an EMBL/GenBank/DDBJ whole genome shotgun (WGS) entry which is preliminary data.</text>
</comment>
<sequence>MYREPKNFQTIVDAIGLQKGYCALSYLIKILTINEHINLTSITNYDEASLLHLEDSLAALPEMNAAPAGKYCDLGCGGGFPGVILGMATERETHLVDSRAKKIKVIMDILYPPKDDFIVEMTANDSAEIQNYATFKGFAERIEDFTAKHRGEYAVVTARALSSLPSLLELATPLLKKGGVFIALKSQIDAEEEEWGISLLDTLGLSLESKREFTLSDGETKRAIYAFKKTGKCKIKLPRKVSMAQKHPLTAK</sequence>
<dbReference type="PANTHER" id="PTHR31760:SF0">
    <property type="entry name" value="S-ADENOSYL-L-METHIONINE-DEPENDENT METHYLTRANSFERASES SUPERFAMILY PROTEIN"/>
    <property type="match status" value="1"/>
</dbReference>
<feature type="binding site" evidence="6">
    <location>
        <begin position="142"/>
        <end position="143"/>
    </location>
    <ligand>
        <name>S-adenosyl-L-methionine</name>
        <dbReference type="ChEBI" id="CHEBI:59789"/>
    </ligand>
</feature>
<evidence type="ECO:0000256" key="2">
    <source>
        <dbReference type="ARBA" id="ARBA00022552"/>
    </source>
</evidence>
<dbReference type="GO" id="GO:0070043">
    <property type="term" value="F:rRNA (guanine-N7-)-methyltransferase activity"/>
    <property type="evidence" value="ECO:0007669"/>
    <property type="project" value="UniProtKB-UniRule"/>
</dbReference>
<evidence type="ECO:0000313" key="7">
    <source>
        <dbReference type="EMBL" id="MDO4841851.1"/>
    </source>
</evidence>
<evidence type="ECO:0000256" key="5">
    <source>
        <dbReference type="ARBA" id="ARBA00022691"/>
    </source>
</evidence>
<comment type="subcellular location">
    <subcellularLocation>
        <location evidence="6">Cytoplasm</location>
    </subcellularLocation>
</comment>
<keyword evidence="5 6" id="KW-0949">S-adenosyl-L-methionine</keyword>
<evidence type="ECO:0000256" key="6">
    <source>
        <dbReference type="HAMAP-Rule" id="MF_00074"/>
    </source>
</evidence>
<accession>A0AA43RJ97</accession>
<dbReference type="Gene3D" id="3.40.50.150">
    <property type="entry name" value="Vaccinia Virus protein VP39"/>
    <property type="match status" value="1"/>
</dbReference>
<dbReference type="EC" id="2.1.1.-" evidence="6"/>
<dbReference type="GO" id="GO:0005829">
    <property type="term" value="C:cytosol"/>
    <property type="evidence" value="ECO:0007669"/>
    <property type="project" value="TreeGrafter"/>
</dbReference>
<keyword evidence="1 6" id="KW-0963">Cytoplasm</keyword>
<feature type="binding site" evidence="6">
    <location>
        <position position="159"/>
    </location>
    <ligand>
        <name>S-adenosyl-L-methionine</name>
        <dbReference type="ChEBI" id="CHEBI:59789"/>
    </ligand>
</feature>
<comment type="caution">
    <text evidence="6">Lacks conserved residue(s) required for the propagation of feature annotation.</text>
</comment>
<keyword evidence="8" id="KW-1185">Reference proteome</keyword>
<dbReference type="InterPro" id="IPR029063">
    <property type="entry name" value="SAM-dependent_MTases_sf"/>
</dbReference>
<name>A0AA43RJ97_9ACTN</name>
<keyword evidence="3 6" id="KW-0489">Methyltransferase</keyword>
<comment type="function">
    <text evidence="6">Specifically methylates the N7 position of a guanine in 16S rRNA.</text>
</comment>
<comment type="similarity">
    <text evidence="6">Belongs to the methyltransferase superfamily. RNA methyltransferase RsmG family.</text>
</comment>
<organism evidence="7 8">
    <name type="scientific">Phoenicibacter congonensis</name>
    <dbReference type="NCBI Taxonomy" id="1944646"/>
    <lineage>
        <taxon>Bacteria</taxon>
        <taxon>Bacillati</taxon>
        <taxon>Actinomycetota</taxon>
        <taxon>Coriobacteriia</taxon>
        <taxon>Eggerthellales</taxon>
        <taxon>Eggerthellaceae</taxon>
        <taxon>Phoenicibacter</taxon>
    </lineage>
</organism>
<evidence type="ECO:0000256" key="3">
    <source>
        <dbReference type="ARBA" id="ARBA00022603"/>
    </source>
</evidence>
<keyword evidence="2 6" id="KW-0698">rRNA processing</keyword>
<dbReference type="SUPFAM" id="SSF53335">
    <property type="entry name" value="S-adenosyl-L-methionine-dependent methyltransferases"/>
    <property type="match status" value="1"/>
</dbReference>
<evidence type="ECO:0000313" key="8">
    <source>
        <dbReference type="Proteomes" id="UP001168575"/>
    </source>
</evidence>
<proteinExistence type="inferred from homology"/>
<dbReference type="PANTHER" id="PTHR31760">
    <property type="entry name" value="S-ADENOSYL-L-METHIONINE-DEPENDENT METHYLTRANSFERASES SUPERFAMILY PROTEIN"/>
    <property type="match status" value="1"/>
</dbReference>
<evidence type="ECO:0000256" key="4">
    <source>
        <dbReference type="ARBA" id="ARBA00022679"/>
    </source>
</evidence>
<feature type="binding site" evidence="6">
    <location>
        <position position="80"/>
    </location>
    <ligand>
        <name>S-adenosyl-L-methionine</name>
        <dbReference type="ChEBI" id="CHEBI:59789"/>
    </ligand>
</feature>
<dbReference type="HAMAP" id="MF_00074">
    <property type="entry name" value="16SrRNA_methyltr_G"/>
    <property type="match status" value="1"/>
</dbReference>
<feature type="binding site" evidence="6">
    <location>
        <position position="75"/>
    </location>
    <ligand>
        <name>S-adenosyl-L-methionine</name>
        <dbReference type="ChEBI" id="CHEBI:59789"/>
    </ligand>
</feature>
<protein>
    <recommendedName>
        <fullName evidence="6">Ribosomal RNA small subunit methyltransferase G</fullName>
        <ecNumber evidence="6">2.1.1.-</ecNumber>
    </recommendedName>
    <alternativeName>
        <fullName evidence="6">16S rRNA 7-methylguanosine methyltransferase</fullName>
        <shortName evidence="6">16S rRNA m7G methyltransferase</shortName>
    </alternativeName>
</protein>